<evidence type="ECO:0000256" key="1">
    <source>
        <dbReference type="RuleBase" id="RU368018"/>
    </source>
</evidence>
<dbReference type="InterPro" id="IPR036388">
    <property type="entry name" value="WH-like_DNA-bd_sf"/>
</dbReference>
<evidence type="ECO:0000313" key="2">
    <source>
        <dbReference type="EMBL" id="KAA8496812.1"/>
    </source>
</evidence>
<keyword evidence="1" id="KW-0233">DNA recombination</keyword>
<protein>
    <recommendedName>
        <fullName evidence="1">Non-structural maintenance of chromosomes element 1 homolog</fullName>
        <ecNumber evidence="1">2.3.2.27</ecNumber>
    </recommendedName>
</protein>
<evidence type="ECO:0000313" key="3">
    <source>
        <dbReference type="Proteomes" id="UP000324585"/>
    </source>
</evidence>
<dbReference type="Gene3D" id="3.90.1150.220">
    <property type="match status" value="1"/>
</dbReference>
<keyword evidence="1" id="KW-0234">DNA repair</keyword>
<comment type="catalytic activity">
    <reaction evidence="1">
        <text>S-ubiquitinyl-[E2 ubiquitin-conjugating enzyme]-L-cysteine + [acceptor protein]-L-lysine = [E2 ubiquitin-conjugating enzyme]-L-cysteine + N(6)-ubiquitinyl-[acceptor protein]-L-lysine.</text>
        <dbReference type="EC" id="2.3.2.27"/>
    </reaction>
</comment>
<accession>A0A5J4Z0Z9</accession>
<dbReference type="GO" id="GO:0000724">
    <property type="term" value="P:double-strand break repair via homologous recombination"/>
    <property type="evidence" value="ECO:0007669"/>
    <property type="project" value="TreeGrafter"/>
</dbReference>
<dbReference type="OrthoDB" id="185455at2759"/>
<keyword evidence="1" id="KW-0863">Zinc-finger</keyword>
<keyword evidence="1" id="KW-0808">Transferase</keyword>
<dbReference type="AlphaFoldDB" id="A0A5J4Z0Z9"/>
<dbReference type="Gene3D" id="1.10.10.10">
    <property type="entry name" value="Winged helix-like DNA-binding domain superfamily/Winged helix DNA-binding domain"/>
    <property type="match status" value="1"/>
</dbReference>
<dbReference type="GO" id="GO:0030915">
    <property type="term" value="C:Smc5-Smc6 complex"/>
    <property type="evidence" value="ECO:0007669"/>
    <property type="project" value="UniProtKB-UniRule"/>
</dbReference>
<keyword evidence="1" id="KW-0479">Metal-binding</keyword>
<comment type="caution">
    <text evidence="2">The sequence shown here is derived from an EMBL/GenBank/DDBJ whole genome shotgun (WGS) entry which is preliminary data.</text>
</comment>
<keyword evidence="1" id="KW-0227">DNA damage</keyword>
<dbReference type="GO" id="GO:0008270">
    <property type="term" value="F:zinc ion binding"/>
    <property type="evidence" value="ECO:0007669"/>
    <property type="project" value="UniProtKB-KW"/>
</dbReference>
<dbReference type="PANTHER" id="PTHR20973">
    <property type="entry name" value="NON-SMC ELEMENT 1-RELATED"/>
    <property type="match status" value="1"/>
</dbReference>
<gene>
    <name evidence="2" type="ORF">FVE85_0541</name>
</gene>
<dbReference type="PANTHER" id="PTHR20973:SF0">
    <property type="entry name" value="NON-STRUCTURAL MAINTENANCE OF CHROMOSOMES ELEMENT 1 HOMOLOG"/>
    <property type="match status" value="1"/>
</dbReference>
<comment type="subunit">
    <text evidence="1">Component of the Smc5-Smc6 complex.</text>
</comment>
<organism evidence="2 3">
    <name type="scientific">Porphyridium purpureum</name>
    <name type="common">Red alga</name>
    <name type="synonym">Porphyridium cruentum</name>
    <dbReference type="NCBI Taxonomy" id="35688"/>
    <lineage>
        <taxon>Eukaryota</taxon>
        <taxon>Rhodophyta</taxon>
        <taxon>Bangiophyceae</taxon>
        <taxon>Porphyridiales</taxon>
        <taxon>Porphyridiaceae</taxon>
        <taxon>Porphyridium</taxon>
    </lineage>
</organism>
<dbReference type="EC" id="2.3.2.27" evidence="1"/>
<sequence>MSPTTYQEKTLIQAMISHGAAEASSFAELFYRCMTLRMADEVADAENALARQWQDAPMVLTRPVEAAVMTAALGMLNEKISWLDMEISTLTFCVDGKVYYGFVNTTADEVTKHATKMSEAQRALFYAVVSNLLETSAELEQDTLNVDDPRSHATRQAIQTIYSSGLEYTEVESLGLSAQGNLHLRPSDVEACVLELADKHWLRLIRTIHNIEYVQLGPRAVLELSEAREWNNNRLMRG</sequence>
<keyword evidence="1" id="KW-0539">Nucleus</keyword>
<dbReference type="GO" id="GO:0061630">
    <property type="term" value="F:ubiquitin protein ligase activity"/>
    <property type="evidence" value="ECO:0007669"/>
    <property type="project" value="UniProtKB-EC"/>
</dbReference>
<keyword evidence="3" id="KW-1185">Reference proteome</keyword>
<comment type="similarity">
    <text evidence="1">Belongs to the NSE1 family.</text>
</comment>
<dbReference type="InterPro" id="IPR011513">
    <property type="entry name" value="Nse1"/>
</dbReference>
<keyword evidence="1" id="KW-0833">Ubl conjugation pathway</keyword>
<dbReference type="EMBL" id="VRMN01000002">
    <property type="protein sequence ID" value="KAA8496812.1"/>
    <property type="molecule type" value="Genomic_DNA"/>
</dbReference>
<name>A0A5J4Z0Z9_PORPP</name>
<keyword evidence="1" id="KW-0862">Zinc</keyword>
<dbReference type="Pfam" id="PF07574">
    <property type="entry name" value="SMC_Nse1"/>
    <property type="match status" value="1"/>
</dbReference>
<reference evidence="3" key="1">
    <citation type="journal article" date="2019" name="Nat. Commun.">
        <title>Expansion of phycobilisome linker gene families in mesophilic red algae.</title>
        <authorList>
            <person name="Lee J."/>
            <person name="Kim D."/>
            <person name="Bhattacharya D."/>
            <person name="Yoon H.S."/>
        </authorList>
    </citation>
    <scope>NUCLEOTIDE SEQUENCE [LARGE SCALE GENOMIC DNA]</scope>
    <source>
        <strain evidence="3">CCMP 1328</strain>
    </source>
</reference>
<comment type="subcellular location">
    <subcellularLocation>
        <location evidence="1">Nucleus</location>
    </subcellularLocation>
</comment>
<dbReference type="GO" id="GO:0005634">
    <property type="term" value="C:nucleus"/>
    <property type="evidence" value="ECO:0007669"/>
    <property type="project" value="UniProtKB-SubCell"/>
</dbReference>
<proteinExistence type="inferred from homology"/>
<dbReference type="Proteomes" id="UP000324585">
    <property type="component" value="Unassembled WGS sequence"/>
</dbReference>